<evidence type="ECO:0000256" key="14">
    <source>
        <dbReference type="ARBA" id="ARBA00023242"/>
    </source>
</evidence>
<sequence>MRREMAPMPAIPRQSDFGIHEVWADNLETEFAALRAAVDKYPFISMVSYGVGNPADCQDTEFPGIVARPIGTFKTGSDYHYQTMRCNVDMLKIIQLGITLCDEEGNSPEGMTWQFNFQFNLADDMYAPESIELLKNSGIDFKRNQEDGIDVEYFGELLVTSGLVLFPNIKWVSFHSGYDFGYLLRILTCEPLPATENDFFRLLFIWFPCIYDIKHVVRSVKTLRGGLQEIAESLGIQRIGPQHQAGSDSLLTAAVFFRIRSTYFNNELDDNYYKNYLYGFSSGRSPRPPGETTKPPSPTPAAQLLGGEKPY</sequence>
<evidence type="ECO:0000256" key="4">
    <source>
        <dbReference type="ARBA" id="ARBA00008372"/>
    </source>
</evidence>
<evidence type="ECO:0000256" key="15">
    <source>
        <dbReference type="SAM" id="MobiDB-lite"/>
    </source>
</evidence>
<dbReference type="VEuPathDB" id="FungiDB:A1Q1_06411"/>
<dbReference type="OrthoDB" id="1164111at2759"/>
<evidence type="ECO:0000256" key="13">
    <source>
        <dbReference type="ARBA" id="ARBA00023163"/>
    </source>
</evidence>
<keyword evidence="6" id="KW-0963">Cytoplasm</keyword>
<evidence type="ECO:0000313" key="17">
    <source>
        <dbReference type="Proteomes" id="UP000002748"/>
    </source>
</evidence>
<reference evidence="16 17" key="1">
    <citation type="journal article" date="2012" name="Eukaryot. Cell">
        <title>Draft genome sequence of CBS 2479, the standard type strain of Trichosporon asahii.</title>
        <authorList>
            <person name="Yang R.Y."/>
            <person name="Li H.T."/>
            <person name="Zhu H."/>
            <person name="Zhou G.P."/>
            <person name="Wang M."/>
            <person name="Wang L."/>
        </authorList>
    </citation>
    <scope>NUCLEOTIDE SEQUENCE [LARGE SCALE GENOMIC DNA]</scope>
    <source>
        <strain evidence="17">ATCC 90039 / CBS 2479 / JCM 2466 / KCTC 7840 / NCYC 2677 / UAMH 7654</strain>
    </source>
</reference>
<feature type="region of interest" description="Disordered" evidence="15">
    <location>
        <begin position="284"/>
        <end position="311"/>
    </location>
</feature>
<keyword evidence="10" id="KW-0269">Exonuclease</keyword>
<dbReference type="InterPro" id="IPR006941">
    <property type="entry name" value="RNase_CAF1"/>
</dbReference>
<dbReference type="Gene3D" id="3.30.420.10">
    <property type="entry name" value="Ribonuclease H-like superfamily/Ribonuclease H"/>
    <property type="match status" value="1"/>
</dbReference>
<evidence type="ECO:0000256" key="7">
    <source>
        <dbReference type="ARBA" id="ARBA00022722"/>
    </source>
</evidence>
<dbReference type="HOGENOM" id="CLU_027974_0_1_1"/>
<dbReference type="GO" id="GO:0030014">
    <property type="term" value="C:CCR4-NOT complex"/>
    <property type="evidence" value="ECO:0007669"/>
    <property type="project" value="InterPro"/>
</dbReference>
<dbReference type="InterPro" id="IPR012337">
    <property type="entry name" value="RNaseH-like_sf"/>
</dbReference>
<evidence type="ECO:0000256" key="11">
    <source>
        <dbReference type="ARBA" id="ARBA00022884"/>
    </source>
</evidence>
<dbReference type="GO" id="GO:0003723">
    <property type="term" value="F:RNA binding"/>
    <property type="evidence" value="ECO:0007669"/>
    <property type="project" value="UniProtKB-KW"/>
</dbReference>
<dbReference type="GO" id="GO:0046872">
    <property type="term" value="F:metal ion binding"/>
    <property type="evidence" value="ECO:0007669"/>
    <property type="project" value="UniProtKB-KW"/>
</dbReference>
<evidence type="ECO:0000256" key="8">
    <source>
        <dbReference type="ARBA" id="ARBA00022723"/>
    </source>
</evidence>
<evidence type="ECO:0000313" key="16">
    <source>
        <dbReference type="EMBL" id="EJT45179.1"/>
    </source>
</evidence>
<keyword evidence="12" id="KW-0805">Transcription regulation</keyword>
<keyword evidence="14" id="KW-0539">Nucleus</keyword>
<comment type="subcellular location">
    <subcellularLocation>
        <location evidence="3">Cytoplasm</location>
    </subcellularLocation>
    <subcellularLocation>
        <location evidence="2">Nucleus</location>
    </subcellularLocation>
</comment>
<comment type="similarity">
    <text evidence="4">Belongs to the CAF1 family.</text>
</comment>
<dbReference type="GO" id="GO:0004535">
    <property type="term" value="F:poly(A)-specific ribonuclease activity"/>
    <property type="evidence" value="ECO:0007669"/>
    <property type="project" value="UniProtKB-EC"/>
</dbReference>
<dbReference type="GO" id="GO:0005737">
    <property type="term" value="C:cytoplasm"/>
    <property type="evidence" value="ECO:0007669"/>
    <property type="project" value="UniProtKB-SubCell"/>
</dbReference>
<evidence type="ECO:0000256" key="10">
    <source>
        <dbReference type="ARBA" id="ARBA00022839"/>
    </source>
</evidence>
<keyword evidence="13" id="KW-0804">Transcription</keyword>
<dbReference type="FunFam" id="3.30.420.10:FF:000048">
    <property type="entry name" value="CCR4-associated factor 1, putative"/>
    <property type="match status" value="1"/>
</dbReference>
<evidence type="ECO:0000256" key="2">
    <source>
        <dbReference type="ARBA" id="ARBA00004123"/>
    </source>
</evidence>
<gene>
    <name evidence="16" type="ORF">A1Q1_06411</name>
</gene>
<dbReference type="Pfam" id="PF04857">
    <property type="entry name" value="CAF1"/>
    <property type="match status" value="2"/>
</dbReference>
<dbReference type="EMBL" id="ALBS01000332">
    <property type="protein sequence ID" value="EJT45179.1"/>
    <property type="molecule type" value="Genomic_DNA"/>
</dbReference>
<dbReference type="Proteomes" id="UP000002748">
    <property type="component" value="Unassembled WGS sequence"/>
</dbReference>
<name>J6ELL4_TRIAS</name>
<comment type="catalytic activity">
    <reaction evidence="1">
        <text>Exonucleolytic cleavage of poly(A) to 5'-AMP.</text>
        <dbReference type="EC" id="3.1.13.4"/>
    </reaction>
</comment>
<keyword evidence="9" id="KW-0378">Hydrolase</keyword>
<dbReference type="InterPro" id="IPR036397">
    <property type="entry name" value="RNaseH_sf"/>
</dbReference>
<evidence type="ECO:0000256" key="12">
    <source>
        <dbReference type="ARBA" id="ARBA00023015"/>
    </source>
</evidence>
<evidence type="ECO:0000256" key="6">
    <source>
        <dbReference type="ARBA" id="ARBA00022490"/>
    </source>
</evidence>
<evidence type="ECO:0000256" key="1">
    <source>
        <dbReference type="ARBA" id="ARBA00001663"/>
    </source>
</evidence>
<evidence type="ECO:0000256" key="3">
    <source>
        <dbReference type="ARBA" id="ARBA00004496"/>
    </source>
</evidence>
<keyword evidence="7" id="KW-0540">Nuclease</keyword>
<evidence type="ECO:0000256" key="9">
    <source>
        <dbReference type="ARBA" id="ARBA00022801"/>
    </source>
</evidence>
<keyword evidence="8" id="KW-0479">Metal-binding</keyword>
<dbReference type="InterPro" id="IPR039637">
    <property type="entry name" value="CNOT7/CNOT8/Pop2"/>
</dbReference>
<dbReference type="EC" id="3.1.13.4" evidence="5"/>
<dbReference type="RefSeq" id="XP_014177000.1">
    <property type="nucleotide sequence ID" value="XM_014321525.1"/>
</dbReference>
<organism evidence="16 17">
    <name type="scientific">Trichosporon asahii var. asahii (strain ATCC 90039 / CBS 2479 / JCM 2466 / KCTC 7840 / NBRC 103889/ NCYC 2677 / UAMH 7654)</name>
    <name type="common">Yeast</name>
    <dbReference type="NCBI Taxonomy" id="1186058"/>
    <lineage>
        <taxon>Eukaryota</taxon>
        <taxon>Fungi</taxon>
        <taxon>Dikarya</taxon>
        <taxon>Basidiomycota</taxon>
        <taxon>Agaricomycotina</taxon>
        <taxon>Tremellomycetes</taxon>
        <taxon>Trichosporonales</taxon>
        <taxon>Trichosporonaceae</taxon>
        <taxon>Trichosporon</taxon>
    </lineage>
</organism>
<comment type="caution">
    <text evidence="16">The sequence shown here is derived from an EMBL/GenBank/DDBJ whole genome shotgun (WGS) entry which is preliminary data.</text>
</comment>
<dbReference type="GeneID" id="25989923"/>
<keyword evidence="11" id="KW-0694">RNA-binding</keyword>
<dbReference type="AlphaFoldDB" id="J6ELL4"/>
<evidence type="ECO:0000256" key="5">
    <source>
        <dbReference type="ARBA" id="ARBA00012161"/>
    </source>
</evidence>
<dbReference type="SUPFAM" id="SSF53098">
    <property type="entry name" value="Ribonuclease H-like"/>
    <property type="match status" value="1"/>
</dbReference>
<dbReference type="PANTHER" id="PTHR10797">
    <property type="entry name" value="CCR4-NOT TRANSCRIPTION COMPLEX SUBUNIT"/>
    <property type="match status" value="1"/>
</dbReference>
<dbReference type="KEGG" id="tasa:A1Q1_06411"/>
<accession>J6ELL4</accession>
<protein>
    <recommendedName>
        <fullName evidence="5">poly(A)-specific ribonuclease</fullName>
        <ecNumber evidence="5">3.1.13.4</ecNumber>
    </recommendedName>
</protein>
<proteinExistence type="inferred from homology"/>
<dbReference type="GO" id="GO:0005634">
    <property type="term" value="C:nucleus"/>
    <property type="evidence" value="ECO:0007669"/>
    <property type="project" value="UniProtKB-SubCell"/>
</dbReference>